<dbReference type="PANTHER" id="PTHR37533">
    <property type="entry name" value="FLAGELLAR HOOK-LENGTH CONTROL PROTEIN"/>
    <property type="match status" value="1"/>
</dbReference>
<dbReference type="Gene3D" id="3.30.750.140">
    <property type="match status" value="1"/>
</dbReference>
<protein>
    <recommendedName>
        <fullName evidence="2">Flagellar hook-length control protein-like C-terminal domain-containing protein</fullName>
    </recommendedName>
</protein>
<evidence type="ECO:0000256" key="1">
    <source>
        <dbReference type="SAM" id="MobiDB-lite"/>
    </source>
</evidence>
<dbReference type="Pfam" id="PF02120">
    <property type="entry name" value="Flg_hook"/>
    <property type="match status" value="1"/>
</dbReference>
<comment type="caution">
    <text evidence="3">The sequence shown here is derived from an EMBL/GenBank/DDBJ whole genome shotgun (WGS) entry which is preliminary data.</text>
</comment>
<reference evidence="4" key="1">
    <citation type="submission" date="2012-11" db="EMBL/GenBank/DDBJ databases">
        <authorList>
            <person name="Lucero-Rivera Y.E."/>
            <person name="Tovar-Ramirez D."/>
        </authorList>
    </citation>
    <scope>NUCLEOTIDE SEQUENCE [LARGE SCALE GENOMIC DNA]</scope>
    <source>
        <strain evidence="4">Araruama</strain>
    </source>
</reference>
<evidence type="ECO:0000313" key="4">
    <source>
        <dbReference type="Proteomes" id="UP000189670"/>
    </source>
</evidence>
<dbReference type="AlphaFoldDB" id="A0A1V1P4Z9"/>
<feature type="region of interest" description="Disordered" evidence="1">
    <location>
        <begin position="880"/>
        <end position="899"/>
    </location>
</feature>
<name>A0A1V1P4Z9_9BACT</name>
<dbReference type="Proteomes" id="UP000189670">
    <property type="component" value="Unassembled WGS sequence"/>
</dbReference>
<evidence type="ECO:0000259" key="2">
    <source>
        <dbReference type="Pfam" id="PF02120"/>
    </source>
</evidence>
<feature type="compositionally biased region" description="Acidic residues" evidence="1">
    <location>
        <begin position="1073"/>
        <end position="1085"/>
    </location>
</feature>
<accession>A0A1V1P4Z9</accession>
<dbReference type="InterPro" id="IPR038610">
    <property type="entry name" value="FliK-like_C_sf"/>
</dbReference>
<dbReference type="EMBL" id="ATBP01000525">
    <property type="protein sequence ID" value="ETR69937.1"/>
    <property type="molecule type" value="Genomic_DNA"/>
</dbReference>
<gene>
    <name evidence="3" type="ORF">OMM_03600</name>
</gene>
<feature type="region of interest" description="Disordered" evidence="1">
    <location>
        <begin position="1069"/>
        <end position="1090"/>
    </location>
</feature>
<dbReference type="InterPro" id="IPR021136">
    <property type="entry name" value="Flagellar_hook_control-like_C"/>
</dbReference>
<dbReference type="InterPro" id="IPR052563">
    <property type="entry name" value="FliK"/>
</dbReference>
<organism evidence="3 4">
    <name type="scientific">Candidatus Magnetoglobus multicellularis str. Araruama</name>
    <dbReference type="NCBI Taxonomy" id="890399"/>
    <lineage>
        <taxon>Bacteria</taxon>
        <taxon>Pseudomonadati</taxon>
        <taxon>Thermodesulfobacteriota</taxon>
        <taxon>Desulfobacteria</taxon>
        <taxon>Desulfobacterales</taxon>
        <taxon>Desulfobacteraceae</taxon>
        <taxon>Candidatus Magnetoglobus</taxon>
    </lineage>
</organism>
<feature type="domain" description="Flagellar hook-length control protein-like C-terminal" evidence="2">
    <location>
        <begin position="970"/>
        <end position="1048"/>
    </location>
</feature>
<proteinExistence type="predicted"/>
<dbReference type="CDD" id="cd17470">
    <property type="entry name" value="T3SS_Flik_C"/>
    <property type="match status" value="1"/>
</dbReference>
<sequence length="1104" mass="122009">MQATNLEFLLADVRTRTFNPTQSLASIQQSDTNSLFSMLFDQTLQMNRDMNTTNLFSPTIQPTQADKQSDYIDSFGKDLMSTGVPMERFSLSSQAKSDLQEIMTGQGYSETEVNNFLNNVFQEGGSDTVKVSNFMKMYAENKPALEKNQPAPAAIEASDVPVIEKGLKEFGLTANQVKVAIENSRTESGDLDVKQLVQELASIHMPVSIDRPLSDSTQVAVNQILSKLGIKVSEKSGPMTFNQFVSVIRSVATTKDFGNLSEKRMSELVSSLMANIRQTTQRKDVLNIRQLYQSQLYQLPGSELDLKDRPALENALRNMGLSADDIQKIMAKVIGGSDKISLANLVETLKTIKPKLAKNVSVESLFNSVQLEKSIAKLMRSVDQSKILGQDISKDLQHVLKKLGLSDKDLEQLIAKSSLPSGKIDMDRLIANLKSLTAQSPVIPKEPLTKDDLQTIQRLMDHLKGADKINVSQLMAKLDTTELNQKIKAILTQLGVPKEKIPALMSKAQGVQDSLSIQQLMAQLSNMLEKAGVKTNDQNVKTSLQTIETLLSQIQLTNQTISKSDLADLKNMLKQFGASTDTLNKVFPPKSDQTLTLAQFAKNLKDVLPQLNQGKKVAIPENTTLKNVLANLSKTNNFQTTPKTMDAFVRQLETIPKRSQFFTALQGKPLTIPPRYINDLKSILKDLGFQSGKINDILPKNTQNIPVQPLLAKLRPDIAKTSIPPDQLKKGFARLDRLMALIQSKGKNDFAAQLSADKQKDVAATLSKLISGQTSLQEATITSKQIPILERALVSYGMSQKDAQKLIAQVKDDKGDILLSKLSDALKSFSSTRADNVQVRTFVDHMDAYLALLEKQSTNKDLGKRGKNIRQQVFQNLKDGKGADIKNPGTQNAGKLAEARQQAQVAKMVTQQVQGNSAETVSAATQGDDNNAFLSFLKQESASAQSAKMQNAPKLPERPVPYYLNQQVGRQLANAIRNNENQVTIQLRPPHLGTLQLDLEIQNNILRVGMATDNQVTRDILVSHINDLRESLGEQGIKIDEVDIQINYDLGQSLANDQQDVNERNRFFKANSGDEEPQDDSDELTQAETRRPIIYGDSSLSLIV</sequence>
<dbReference type="PANTHER" id="PTHR37533:SF2">
    <property type="entry name" value="FLAGELLAR HOOK-LENGTH CONTROL PROTEIN"/>
    <property type="match status" value="1"/>
</dbReference>
<evidence type="ECO:0000313" key="3">
    <source>
        <dbReference type="EMBL" id="ETR69937.1"/>
    </source>
</evidence>